<organism evidence="1 2">
    <name type="scientific">Trifolium pratense</name>
    <name type="common">Red clover</name>
    <dbReference type="NCBI Taxonomy" id="57577"/>
    <lineage>
        <taxon>Eukaryota</taxon>
        <taxon>Viridiplantae</taxon>
        <taxon>Streptophyta</taxon>
        <taxon>Embryophyta</taxon>
        <taxon>Tracheophyta</taxon>
        <taxon>Spermatophyta</taxon>
        <taxon>Magnoliopsida</taxon>
        <taxon>eudicotyledons</taxon>
        <taxon>Gunneridae</taxon>
        <taxon>Pentapetalae</taxon>
        <taxon>rosids</taxon>
        <taxon>fabids</taxon>
        <taxon>Fabales</taxon>
        <taxon>Fabaceae</taxon>
        <taxon>Papilionoideae</taxon>
        <taxon>50 kb inversion clade</taxon>
        <taxon>NPAAA clade</taxon>
        <taxon>Hologalegina</taxon>
        <taxon>IRL clade</taxon>
        <taxon>Trifolieae</taxon>
        <taxon>Trifolium</taxon>
    </lineage>
</organism>
<proteinExistence type="predicted"/>
<accession>A0A2K3LRH4</accession>
<reference evidence="1 2" key="2">
    <citation type="journal article" date="2017" name="Front. Plant Sci.">
        <title>Gene Classification and Mining of Molecular Markers Useful in Red Clover (Trifolium pratense) Breeding.</title>
        <authorList>
            <person name="Istvanek J."/>
            <person name="Dluhosova J."/>
            <person name="Dluhos P."/>
            <person name="Patkova L."/>
            <person name="Nedelnik J."/>
            <person name="Repkova J."/>
        </authorList>
    </citation>
    <scope>NUCLEOTIDE SEQUENCE [LARGE SCALE GENOMIC DNA]</scope>
    <source>
        <strain evidence="2">cv. Tatra</strain>
        <tissue evidence="1">Young leaves</tissue>
    </source>
</reference>
<dbReference type="ExpressionAtlas" id="A0A2K3LRH4">
    <property type="expression patterns" value="baseline"/>
</dbReference>
<dbReference type="Proteomes" id="UP000236291">
    <property type="component" value="Unassembled WGS sequence"/>
</dbReference>
<gene>
    <name evidence="1" type="ORF">L195_g037132</name>
</gene>
<protein>
    <submittedName>
        <fullName evidence="1">Uncharacterized protein</fullName>
    </submittedName>
</protein>
<evidence type="ECO:0000313" key="2">
    <source>
        <dbReference type="Proteomes" id="UP000236291"/>
    </source>
</evidence>
<feature type="non-terminal residue" evidence="1">
    <location>
        <position position="61"/>
    </location>
</feature>
<sequence>MNEIDDHSSLTRLHSDLSSLLYQIDELVVKALEVNKSVRKEGKREIESFSNLLSEMLSSLK</sequence>
<dbReference type="PANTHER" id="PTHR37238">
    <property type="entry name" value="OS05G0532500 PROTEIN"/>
    <property type="match status" value="1"/>
</dbReference>
<name>A0A2K3LRH4_TRIPR</name>
<comment type="caution">
    <text evidence="1">The sequence shown here is derived from an EMBL/GenBank/DDBJ whole genome shotgun (WGS) entry which is preliminary data.</text>
</comment>
<dbReference type="PANTHER" id="PTHR37238:SF1">
    <property type="entry name" value="OS05G0532500 PROTEIN"/>
    <property type="match status" value="1"/>
</dbReference>
<dbReference type="EMBL" id="ASHM01039264">
    <property type="protein sequence ID" value="PNX81117.1"/>
    <property type="molecule type" value="Genomic_DNA"/>
</dbReference>
<evidence type="ECO:0000313" key="1">
    <source>
        <dbReference type="EMBL" id="PNX81117.1"/>
    </source>
</evidence>
<reference evidence="1 2" key="1">
    <citation type="journal article" date="2014" name="Am. J. Bot.">
        <title>Genome assembly and annotation for red clover (Trifolium pratense; Fabaceae).</title>
        <authorList>
            <person name="Istvanek J."/>
            <person name="Jaros M."/>
            <person name="Krenek A."/>
            <person name="Repkova J."/>
        </authorList>
    </citation>
    <scope>NUCLEOTIDE SEQUENCE [LARGE SCALE GENOMIC DNA]</scope>
    <source>
        <strain evidence="2">cv. Tatra</strain>
        <tissue evidence="1">Young leaves</tissue>
    </source>
</reference>
<dbReference type="AlphaFoldDB" id="A0A2K3LRH4"/>